<dbReference type="Proteomes" id="UP000472262">
    <property type="component" value="Unassembled WGS sequence"/>
</dbReference>
<organism evidence="5 6">
    <name type="scientific">Sinocyclocheilus grahami</name>
    <name type="common">Dianchi golden-line fish</name>
    <name type="synonym">Barbus grahami</name>
    <dbReference type="NCBI Taxonomy" id="75366"/>
    <lineage>
        <taxon>Eukaryota</taxon>
        <taxon>Metazoa</taxon>
        <taxon>Chordata</taxon>
        <taxon>Craniata</taxon>
        <taxon>Vertebrata</taxon>
        <taxon>Euteleostomi</taxon>
        <taxon>Actinopterygii</taxon>
        <taxon>Neopterygii</taxon>
        <taxon>Teleostei</taxon>
        <taxon>Ostariophysi</taxon>
        <taxon>Cypriniformes</taxon>
        <taxon>Cyprinidae</taxon>
        <taxon>Cyprininae</taxon>
        <taxon>Sinocyclocheilus</taxon>
    </lineage>
</organism>
<evidence type="ECO:0000256" key="2">
    <source>
        <dbReference type="ARBA" id="ARBA00023134"/>
    </source>
</evidence>
<dbReference type="InterPro" id="IPR030386">
    <property type="entry name" value="G_GB1_RHD3_dom"/>
</dbReference>
<sequence length="173" mass="19729">TALHANYNNKNMVVSGFALGNTIESKTKGIWMWCVPHPCKEGHTLVLLDTEGLGDVAKGDSKNDGWIFCLAVLLSSTLVYNSRGTIDNTALKKLHYVAELAENIKIRSTEVADEEEEEDSKFVQFFPSFTWVVRDFTLELVIEGKRVTEDEYLEFALQLKKGISERHKHYWQM</sequence>
<dbReference type="AlphaFoldDB" id="A0A672T9H5"/>
<keyword evidence="1" id="KW-0547">Nucleotide-binding</keyword>
<dbReference type="GO" id="GO:0003924">
    <property type="term" value="F:GTPase activity"/>
    <property type="evidence" value="ECO:0007669"/>
    <property type="project" value="InterPro"/>
</dbReference>
<comment type="similarity">
    <text evidence="3">Belongs to the TRAFAC class dynamin-like GTPase superfamily. GB1/RHD3 GTPase family.</text>
</comment>
<dbReference type="Pfam" id="PF02263">
    <property type="entry name" value="GBP"/>
    <property type="match status" value="1"/>
</dbReference>
<dbReference type="GO" id="GO:0005525">
    <property type="term" value="F:GTP binding"/>
    <property type="evidence" value="ECO:0007669"/>
    <property type="project" value="UniProtKB-KW"/>
</dbReference>
<reference evidence="5" key="2">
    <citation type="submission" date="2025-09" db="UniProtKB">
        <authorList>
            <consortium name="Ensembl"/>
        </authorList>
    </citation>
    <scope>IDENTIFICATION</scope>
</reference>
<dbReference type="Ensembl" id="ENSSGRT00000117751.1">
    <property type="protein sequence ID" value="ENSSGRP00000110848.1"/>
    <property type="gene ID" value="ENSSGRG00000054528.1"/>
</dbReference>
<dbReference type="PROSITE" id="PS51715">
    <property type="entry name" value="G_GB1_RHD3"/>
    <property type="match status" value="1"/>
</dbReference>
<dbReference type="InterPro" id="IPR015894">
    <property type="entry name" value="Guanylate-bd_N"/>
</dbReference>
<dbReference type="PANTHER" id="PTHR10751">
    <property type="entry name" value="GUANYLATE BINDING PROTEIN"/>
    <property type="match status" value="1"/>
</dbReference>
<dbReference type="InterPro" id="IPR027417">
    <property type="entry name" value="P-loop_NTPase"/>
</dbReference>
<accession>A0A672T9H5</accession>
<keyword evidence="6" id="KW-1185">Reference proteome</keyword>
<dbReference type="OMA" id="GISERHK"/>
<evidence type="ECO:0000259" key="4">
    <source>
        <dbReference type="PROSITE" id="PS51715"/>
    </source>
</evidence>
<dbReference type="Gene3D" id="3.40.50.300">
    <property type="entry name" value="P-loop containing nucleotide triphosphate hydrolases"/>
    <property type="match status" value="1"/>
</dbReference>
<feature type="domain" description="GB1/RHD3-type G" evidence="4">
    <location>
        <begin position="1"/>
        <end position="173"/>
    </location>
</feature>
<keyword evidence="2" id="KW-0342">GTP-binding</keyword>
<evidence type="ECO:0000313" key="5">
    <source>
        <dbReference type="Ensembl" id="ENSSGRP00000110848.1"/>
    </source>
</evidence>
<dbReference type="SUPFAM" id="SSF52540">
    <property type="entry name" value="P-loop containing nucleoside triphosphate hydrolases"/>
    <property type="match status" value="1"/>
</dbReference>
<protein>
    <recommendedName>
        <fullName evidence="4">GB1/RHD3-type G domain-containing protein</fullName>
    </recommendedName>
</protein>
<name>A0A672T9H5_SINGR</name>
<dbReference type="InParanoid" id="A0A672T9H5"/>
<evidence type="ECO:0000313" key="6">
    <source>
        <dbReference type="Proteomes" id="UP000472262"/>
    </source>
</evidence>
<reference evidence="5" key="1">
    <citation type="submission" date="2025-08" db="UniProtKB">
        <authorList>
            <consortium name="Ensembl"/>
        </authorList>
    </citation>
    <scope>IDENTIFICATION</scope>
</reference>
<proteinExistence type="inferred from homology"/>
<evidence type="ECO:0000256" key="1">
    <source>
        <dbReference type="ARBA" id="ARBA00022741"/>
    </source>
</evidence>
<evidence type="ECO:0000256" key="3">
    <source>
        <dbReference type="PROSITE-ProRule" id="PRU01052"/>
    </source>
</evidence>